<dbReference type="EMBL" id="UOFH01000031">
    <property type="protein sequence ID" value="VAW58731.1"/>
    <property type="molecule type" value="Genomic_DNA"/>
</dbReference>
<reference evidence="2" key="1">
    <citation type="submission" date="2018-06" db="EMBL/GenBank/DDBJ databases">
        <authorList>
            <person name="Zhirakovskaya E."/>
        </authorList>
    </citation>
    <scope>NUCLEOTIDE SEQUENCE</scope>
</reference>
<dbReference type="CDD" id="cd04301">
    <property type="entry name" value="NAT_SF"/>
    <property type="match status" value="1"/>
</dbReference>
<dbReference type="AlphaFoldDB" id="A0A3B0WTK4"/>
<organism evidence="2">
    <name type="scientific">hydrothermal vent metagenome</name>
    <dbReference type="NCBI Taxonomy" id="652676"/>
    <lineage>
        <taxon>unclassified sequences</taxon>
        <taxon>metagenomes</taxon>
        <taxon>ecological metagenomes</taxon>
    </lineage>
</organism>
<sequence>MRKMKIRKLRKGEEKEIWKLFYNTIRKINIKDYNENEIAAWAPDDFDINVAIKKFREIKPFVVITEGKIIAYADIQPDGYIDHFYCHYNYQGQGIGSALFSVLEKEAKEKGILEMYSNVSITARPFFEAMGFSVAKEQFLRMKDQKLKNYRMVRKNAIHS</sequence>
<feature type="domain" description="N-acetyltransferase" evidence="1">
    <location>
        <begin position="4"/>
        <end position="157"/>
    </location>
</feature>
<dbReference type="Gene3D" id="3.40.630.30">
    <property type="match status" value="1"/>
</dbReference>
<dbReference type="InterPro" id="IPR016181">
    <property type="entry name" value="Acyl_CoA_acyltransferase"/>
</dbReference>
<accession>A0A3B0WTK4</accession>
<proteinExistence type="predicted"/>
<gene>
    <name evidence="2" type="ORF">MNBD_GAMMA08-1301</name>
</gene>
<dbReference type="Pfam" id="PF13673">
    <property type="entry name" value="Acetyltransf_10"/>
    <property type="match status" value="1"/>
</dbReference>
<name>A0A3B0WTK4_9ZZZZ</name>
<dbReference type="InterPro" id="IPR000182">
    <property type="entry name" value="GNAT_dom"/>
</dbReference>
<evidence type="ECO:0000259" key="1">
    <source>
        <dbReference type="PROSITE" id="PS51186"/>
    </source>
</evidence>
<dbReference type="GO" id="GO:0016747">
    <property type="term" value="F:acyltransferase activity, transferring groups other than amino-acyl groups"/>
    <property type="evidence" value="ECO:0007669"/>
    <property type="project" value="InterPro"/>
</dbReference>
<dbReference type="SUPFAM" id="SSF55729">
    <property type="entry name" value="Acyl-CoA N-acyltransferases (Nat)"/>
    <property type="match status" value="1"/>
</dbReference>
<evidence type="ECO:0000313" key="2">
    <source>
        <dbReference type="EMBL" id="VAW58731.1"/>
    </source>
</evidence>
<dbReference type="InterPro" id="IPR052564">
    <property type="entry name" value="N-acetyltrans/Recomb-assoc"/>
</dbReference>
<dbReference type="PANTHER" id="PTHR43451:SF1">
    <property type="entry name" value="ACETYLTRANSFERASE"/>
    <property type="match status" value="1"/>
</dbReference>
<protein>
    <recommendedName>
        <fullName evidence="1">N-acetyltransferase domain-containing protein</fullName>
    </recommendedName>
</protein>
<dbReference type="PROSITE" id="PS51186">
    <property type="entry name" value="GNAT"/>
    <property type="match status" value="1"/>
</dbReference>
<dbReference type="PANTHER" id="PTHR43451">
    <property type="entry name" value="ACETYLTRANSFERASE (GNAT) FAMILY PROTEIN"/>
    <property type="match status" value="1"/>
</dbReference>